<accession>A0A067KN62</accession>
<reference evidence="3 4" key="1">
    <citation type="journal article" date="2014" name="PLoS ONE">
        <title>Global Analysis of Gene Expression Profiles in Physic Nut (Jatropha curcas L.) Seedlings Exposed to Salt Stress.</title>
        <authorList>
            <person name="Zhang L."/>
            <person name="Zhang C."/>
            <person name="Wu P."/>
            <person name="Chen Y."/>
            <person name="Li M."/>
            <person name="Jiang H."/>
            <person name="Wu G."/>
        </authorList>
    </citation>
    <scope>NUCLEOTIDE SEQUENCE [LARGE SCALE GENOMIC DNA]</scope>
    <source>
        <strain evidence="4">cv. GZQX0401</strain>
        <tissue evidence="3">Young leaves</tissue>
    </source>
</reference>
<name>A0A067KN62_JATCU</name>
<dbReference type="SUPFAM" id="SSF55797">
    <property type="entry name" value="PR-1-like"/>
    <property type="match status" value="1"/>
</dbReference>
<dbReference type="AlphaFoldDB" id="A0A067KN62"/>
<feature type="signal peptide" evidence="1">
    <location>
        <begin position="1"/>
        <end position="18"/>
    </location>
</feature>
<dbReference type="SMART" id="SM00198">
    <property type="entry name" value="SCP"/>
    <property type="match status" value="1"/>
</dbReference>
<dbReference type="InterPro" id="IPR001283">
    <property type="entry name" value="CRISP-related"/>
</dbReference>
<dbReference type="PRINTS" id="PR00837">
    <property type="entry name" value="V5TPXLIKE"/>
</dbReference>
<gene>
    <name evidence="3" type="ORF">JCGZ_12731</name>
</gene>
<evidence type="ECO:0000313" key="4">
    <source>
        <dbReference type="Proteomes" id="UP000027138"/>
    </source>
</evidence>
<sequence>MEMIGTFLLLLSLQPILSFSALVQEISSSRRLLVNKSSSESINGQFLIPHNIERRANLGLPPLQWSNKIAKFASTWPRKRGKDCAFIHSNSNYGENLFWGSGKDWKPGNAVAAWAAEKCYYNHMTNACTENKDCLHYTQMVWKQSLELGCARVICASGDTFITCNYHPHACDPVFPSLISFPATARLEQGGDQLTSCCQSRFRPFVMPNEPPVARIEAASFDSFLFSSDFNAFPVI</sequence>
<feature type="domain" description="SCP" evidence="2">
    <location>
        <begin position="41"/>
        <end position="168"/>
    </location>
</feature>
<feature type="chain" id="PRO_5001643866" description="SCP domain-containing protein" evidence="1">
    <location>
        <begin position="19"/>
        <end position="236"/>
    </location>
</feature>
<dbReference type="EMBL" id="KK914552">
    <property type="protein sequence ID" value="KDP33209.1"/>
    <property type="molecule type" value="Genomic_DNA"/>
</dbReference>
<keyword evidence="4" id="KW-1185">Reference proteome</keyword>
<dbReference type="CDD" id="cd05381">
    <property type="entry name" value="CAP_PR-1"/>
    <property type="match status" value="1"/>
</dbReference>
<dbReference type="OrthoDB" id="337038at2759"/>
<evidence type="ECO:0000256" key="1">
    <source>
        <dbReference type="SAM" id="SignalP"/>
    </source>
</evidence>
<dbReference type="PANTHER" id="PTHR10334">
    <property type="entry name" value="CYSTEINE-RICH SECRETORY PROTEIN-RELATED"/>
    <property type="match status" value="1"/>
</dbReference>
<dbReference type="InterPro" id="IPR014044">
    <property type="entry name" value="CAP_dom"/>
</dbReference>
<proteinExistence type="predicted"/>
<dbReference type="Pfam" id="PF00188">
    <property type="entry name" value="CAP"/>
    <property type="match status" value="1"/>
</dbReference>
<protein>
    <recommendedName>
        <fullName evidence="2">SCP domain-containing protein</fullName>
    </recommendedName>
</protein>
<keyword evidence="1" id="KW-0732">Signal</keyword>
<dbReference type="InterPro" id="IPR035940">
    <property type="entry name" value="CAP_sf"/>
</dbReference>
<evidence type="ECO:0000313" key="3">
    <source>
        <dbReference type="EMBL" id="KDP33209.1"/>
    </source>
</evidence>
<evidence type="ECO:0000259" key="2">
    <source>
        <dbReference type="SMART" id="SM00198"/>
    </source>
</evidence>
<dbReference type="Gene3D" id="3.40.33.10">
    <property type="entry name" value="CAP"/>
    <property type="match status" value="1"/>
</dbReference>
<dbReference type="FunFam" id="3.40.33.10:FF:000004">
    <property type="entry name" value="CAP, cysteine-rich secretory protein, antigen 5"/>
    <property type="match status" value="1"/>
</dbReference>
<dbReference type="Proteomes" id="UP000027138">
    <property type="component" value="Unassembled WGS sequence"/>
</dbReference>
<organism evidence="3 4">
    <name type="scientific">Jatropha curcas</name>
    <name type="common">Barbados nut</name>
    <dbReference type="NCBI Taxonomy" id="180498"/>
    <lineage>
        <taxon>Eukaryota</taxon>
        <taxon>Viridiplantae</taxon>
        <taxon>Streptophyta</taxon>
        <taxon>Embryophyta</taxon>
        <taxon>Tracheophyta</taxon>
        <taxon>Spermatophyta</taxon>
        <taxon>Magnoliopsida</taxon>
        <taxon>eudicotyledons</taxon>
        <taxon>Gunneridae</taxon>
        <taxon>Pentapetalae</taxon>
        <taxon>rosids</taxon>
        <taxon>fabids</taxon>
        <taxon>Malpighiales</taxon>
        <taxon>Euphorbiaceae</taxon>
        <taxon>Crotonoideae</taxon>
        <taxon>Jatropheae</taxon>
        <taxon>Jatropha</taxon>
    </lineage>
</organism>